<evidence type="ECO:0000313" key="7">
    <source>
        <dbReference type="Proteomes" id="UP000642876"/>
    </source>
</evidence>
<evidence type="ECO:0000313" key="4">
    <source>
        <dbReference type="EMBL" id="MBC3177724.1"/>
    </source>
</evidence>
<gene>
    <name evidence="4" type="ORF">H7348_00110</name>
    <name evidence="5" type="ORF">IAU68_09090</name>
</gene>
<name>A0A7H0JXR2_9CORY</name>
<dbReference type="RefSeq" id="WP_171192973.1">
    <property type="nucleotide sequence ID" value="NZ_CP061032.1"/>
</dbReference>
<reference evidence="6 7" key="1">
    <citation type="submission" date="2020-08" db="EMBL/GenBank/DDBJ databases">
        <title>novel species in genus Corynebacterium.</title>
        <authorList>
            <person name="Zhang G."/>
        </authorList>
    </citation>
    <scope>NUCLEOTIDE SEQUENCE [LARGE SCALE GENOMIC DNA]</scope>
    <source>
        <strain evidence="5">Zg-917</strain>
        <strain evidence="6 7">zg-917</strain>
    </source>
</reference>
<dbReference type="Pfam" id="PF13439">
    <property type="entry name" value="Glyco_transf_4"/>
    <property type="match status" value="1"/>
</dbReference>
<evidence type="ECO:0000313" key="5">
    <source>
        <dbReference type="EMBL" id="QNP89828.1"/>
    </source>
</evidence>
<accession>A0A7H0JXR2</accession>
<dbReference type="KEGG" id="cluj:IAU68_09090"/>
<dbReference type="SUPFAM" id="SSF53756">
    <property type="entry name" value="UDP-Glycosyltransferase/glycogen phosphorylase"/>
    <property type="match status" value="1"/>
</dbReference>
<evidence type="ECO:0000256" key="2">
    <source>
        <dbReference type="ARBA" id="ARBA00022679"/>
    </source>
</evidence>
<evidence type="ECO:0000256" key="1">
    <source>
        <dbReference type="ARBA" id="ARBA00022676"/>
    </source>
</evidence>
<dbReference type="EMBL" id="CP061032">
    <property type="protein sequence ID" value="QNP89828.1"/>
    <property type="molecule type" value="Genomic_DNA"/>
</dbReference>
<dbReference type="Proteomes" id="UP000642876">
    <property type="component" value="Unassembled WGS sequence"/>
</dbReference>
<dbReference type="Gene3D" id="3.40.50.2000">
    <property type="entry name" value="Glycogen Phosphorylase B"/>
    <property type="match status" value="1"/>
</dbReference>
<feature type="domain" description="Glycosyltransferase subfamily 4-like N-terminal" evidence="3">
    <location>
        <begin position="24"/>
        <end position="136"/>
    </location>
</feature>
<dbReference type="InterPro" id="IPR028098">
    <property type="entry name" value="Glyco_trans_4-like_N"/>
</dbReference>
<protein>
    <submittedName>
        <fullName evidence="5">Glycosyltransferase</fullName>
    </submittedName>
</protein>
<evidence type="ECO:0000313" key="6">
    <source>
        <dbReference type="Proteomes" id="UP000516235"/>
    </source>
</evidence>
<dbReference type="GO" id="GO:0016757">
    <property type="term" value="F:glycosyltransferase activity"/>
    <property type="evidence" value="ECO:0007669"/>
    <property type="project" value="UniProtKB-KW"/>
</dbReference>
<keyword evidence="2 5" id="KW-0808">Transferase</keyword>
<organism evidence="5 6">
    <name type="scientific">Corynebacterium lujinxingii</name>
    <dbReference type="NCBI Taxonomy" id="2763010"/>
    <lineage>
        <taxon>Bacteria</taxon>
        <taxon>Bacillati</taxon>
        <taxon>Actinomycetota</taxon>
        <taxon>Actinomycetes</taxon>
        <taxon>Mycobacteriales</taxon>
        <taxon>Corynebacteriaceae</taxon>
        <taxon>Corynebacterium</taxon>
    </lineage>
</organism>
<evidence type="ECO:0000259" key="3">
    <source>
        <dbReference type="Pfam" id="PF13439"/>
    </source>
</evidence>
<dbReference type="Proteomes" id="UP000516235">
    <property type="component" value="Chromosome"/>
</dbReference>
<keyword evidence="7" id="KW-1185">Reference proteome</keyword>
<proteinExistence type="predicted"/>
<keyword evidence="1" id="KW-0328">Glycosyltransferase</keyword>
<dbReference type="EMBL" id="JACMYE010000001">
    <property type="protein sequence ID" value="MBC3177724.1"/>
    <property type="molecule type" value="Genomic_DNA"/>
</dbReference>
<sequence>MRVLSIPAEHPYTQAIRPACAEYLPDPDIDGNWWPHPALEASYWAVPRDVDLVHIHFGFEHRTPDEIADLVRALPVPYVLTVHDLDNPHLTDQRPHHERLQLLIDDASALITLTDQAADRLRRDFGAGEVHVLPHPRITDTHAKAASNGRAAVFLKSLRANVVADPAFYAAIAAEVPLDVYVHEGVDFSPVDGAHMIVHAPMSDAELHAAVSRAGACVLPYTRGTHSGWLEMCRDHGVPVVVPDIGCYADQADTPEAVAVYRAGDGRDAGRAAAGVVVKQRVPYAGDRAAQLEQVRRAHEEIYNKAVGA</sequence>
<dbReference type="AlphaFoldDB" id="A0A7H0JXR2"/>